<evidence type="ECO:0000313" key="3">
    <source>
        <dbReference type="Proteomes" id="UP001604336"/>
    </source>
</evidence>
<gene>
    <name evidence="2" type="ORF">Adt_21407</name>
</gene>
<sequence length="125" mass="14823">MKGMLKFLEKLTSEKHEVRNVQQSIWAKVKAERAPRWPGIEEYASWPRLGQRLEPGTRAHQRLAMDPIFQTKRTRKTLTTFLGYYQGWFLTAYYYFGPWIAMNANRDQLPFPIPKKQDATFVVTR</sequence>
<comment type="caution">
    <text evidence="2">The sequence shown here is derived from an EMBL/GenBank/DDBJ whole genome shotgun (WGS) entry which is preliminary data.</text>
</comment>
<dbReference type="AlphaFoldDB" id="A0ABD1SZ89"/>
<proteinExistence type="predicted"/>
<reference evidence="3" key="1">
    <citation type="submission" date="2024-07" db="EMBL/GenBank/DDBJ databases">
        <title>Two chromosome-level genome assemblies of Korean endemic species Abeliophyllum distichum and Forsythia ovata (Oleaceae).</title>
        <authorList>
            <person name="Jang H."/>
        </authorList>
    </citation>
    <scope>NUCLEOTIDE SEQUENCE [LARGE SCALE GENOMIC DNA]</scope>
</reference>
<organism evidence="2 3">
    <name type="scientific">Abeliophyllum distichum</name>
    <dbReference type="NCBI Taxonomy" id="126358"/>
    <lineage>
        <taxon>Eukaryota</taxon>
        <taxon>Viridiplantae</taxon>
        <taxon>Streptophyta</taxon>
        <taxon>Embryophyta</taxon>
        <taxon>Tracheophyta</taxon>
        <taxon>Spermatophyta</taxon>
        <taxon>Magnoliopsida</taxon>
        <taxon>eudicotyledons</taxon>
        <taxon>Gunneridae</taxon>
        <taxon>Pentapetalae</taxon>
        <taxon>asterids</taxon>
        <taxon>lamiids</taxon>
        <taxon>Lamiales</taxon>
        <taxon>Oleaceae</taxon>
        <taxon>Forsythieae</taxon>
        <taxon>Abeliophyllum</taxon>
    </lineage>
</organism>
<feature type="transmembrane region" description="Helical" evidence="1">
    <location>
        <begin position="78"/>
        <end position="96"/>
    </location>
</feature>
<name>A0ABD1SZ89_9LAMI</name>
<keyword evidence="1" id="KW-1133">Transmembrane helix</keyword>
<dbReference type="Proteomes" id="UP001604336">
    <property type="component" value="Unassembled WGS sequence"/>
</dbReference>
<protein>
    <submittedName>
        <fullName evidence="2">Uncharacterized protein</fullName>
    </submittedName>
</protein>
<evidence type="ECO:0000256" key="1">
    <source>
        <dbReference type="SAM" id="Phobius"/>
    </source>
</evidence>
<accession>A0ABD1SZ89</accession>
<evidence type="ECO:0000313" key="2">
    <source>
        <dbReference type="EMBL" id="KAL2505786.1"/>
    </source>
</evidence>
<keyword evidence="3" id="KW-1185">Reference proteome</keyword>
<keyword evidence="1" id="KW-0472">Membrane</keyword>
<keyword evidence="1" id="KW-0812">Transmembrane</keyword>
<dbReference type="EMBL" id="JBFOLK010000006">
    <property type="protein sequence ID" value="KAL2505786.1"/>
    <property type="molecule type" value="Genomic_DNA"/>
</dbReference>